<dbReference type="KEGG" id="slan:GV829_09635"/>
<feature type="domain" description="Ppx/GppA phosphatase N-terminal" evidence="1">
    <location>
        <begin position="36"/>
        <end position="313"/>
    </location>
</feature>
<dbReference type="RefSeq" id="WP_169946165.1">
    <property type="nucleotide sequence ID" value="NZ_CP053015.1"/>
</dbReference>
<dbReference type="PANTHER" id="PTHR30005:SF0">
    <property type="entry name" value="RETROGRADE REGULATION PROTEIN 2"/>
    <property type="match status" value="1"/>
</dbReference>
<proteinExistence type="predicted"/>
<dbReference type="InterPro" id="IPR003695">
    <property type="entry name" value="Ppx_GppA_N"/>
</dbReference>
<dbReference type="Gene3D" id="3.30.420.150">
    <property type="entry name" value="Exopolyphosphatase. Domain 2"/>
    <property type="match status" value="1"/>
</dbReference>
<evidence type="ECO:0000313" key="4">
    <source>
        <dbReference type="Proteomes" id="UP000503018"/>
    </source>
</evidence>
<accession>A0A6M4AUA1</accession>
<evidence type="ECO:0000259" key="2">
    <source>
        <dbReference type="Pfam" id="PF21697"/>
    </source>
</evidence>
<dbReference type="SUPFAM" id="SSF53067">
    <property type="entry name" value="Actin-like ATPase domain"/>
    <property type="match status" value="2"/>
</dbReference>
<protein>
    <submittedName>
        <fullName evidence="3">Ppx/GppA family phosphatase</fullName>
    </submittedName>
</protein>
<evidence type="ECO:0000313" key="3">
    <source>
        <dbReference type="EMBL" id="QJQ32675.1"/>
    </source>
</evidence>
<dbReference type="EMBL" id="CP053015">
    <property type="protein sequence ID" value="QJQ32675.1"/>
    <property type="molecule type" value="Genomic_DNA"/>
</dbReference>
<dbReference type="AlphaFoldDB" id="A0A6M4AUA1"/>
<reference evidence="3 4" key="1">
    <citation type="submission" date="2020-01" db="EMBL/GenBank/DDBJ databases">
        <title>Sphingomonas sp. strain CSW-10.</title>
        <authorList>
            <person name="Chen W.-M."/>
        </authorList>
    </citation>
    <scope>NUCLEOTIDE SEQUENCE [LARGE SCALE GENOMIC DNA]</scope>
    <source>
        <strain evidence="3 4">CSW-10</strain>
    </source>
</reference>
<sequence>MVEPLNGRRGVLKIASDGSRRAAIIDIGSNSLRLVVYAGPARAPQPIFNEKLMVGLGSGLATSGAIEQRAFDRAIKGLARFKALVEAMEITDLRCVATAAVRDASNGSAFIAAANGLGLDIELLSGRDEARASGMGVISAIPDANGIVADLGGGSLELVRVRDGRTMHHTSFPLGVLRLEALQQKHRNGFARAIMKRLAKANWPGEDTGLPLYLVGGSWRALARYDMMLARNAMPVVSGHVMPVSTALKLHRRLRSASPVELARIRGLSSARVGTIPAAAALLIPLVQQLQVSQLIVSASGLREGLLYQDLPAEVQAQDPLVVAAESEGRRFARFAPHGALIDAWISPLFPDDPPADARLRLATCYLSDIASTANPDFRADRALEMALHGHWLGIDLADRMVLAQALFSSTGGGLIHPFKVPRDPALIARLDRAARWGLAIRLAQRLSGGTASAFAATRLSRGEKSLRLHLDRDGTGFAGEQVDKRLRQLAESLGLSSRIESASNAA</sequence>
<dbReference type="CDD" id="cd24052">
    <property type="entry name" value="ASKHA_NBD_HpPPX-GppA-like"/>
    <property type="match status" value="1"/>
</dbReference>
<dbReference type="GO" id="GO:0016462">
    <property type="term" value="F:pyrophosphatase activity"/>
    <property type="evidence" value="ECO:0007669"/>
    <property type="project" value="TreeGrafter"/>
</dbReference>
<dbReference type="Pfam" id="PF21697">
    <property type="entry name" value="Ppx_C"/>
    <property type="match status" value="1"/>
</dbReference>
<dbReference type="InterPro" id="IPR048951">
    <property type="entry name" value="Ppx_C"/>
</dbReference>
<dbReference type="Gene3D" id="1.10.3210.10">
    <property type="entry name" value="Hypothetical protein af1432"/>
    <property type="match status" value="1"/>
</dbReference>
<dbReference type="Gene3D" id="3.30.420.40">
    <property type="match status" value="1"/>
</dbReference>
<dbReference type="Proteomes" id="UP000503018">
    <property type="component" value="Chromosome"/>
</dbReference>
<gene>
    <name evidence="3" type="ORF">GV829_09635</name>
</gene>
<dbReference type="InterPro" id="IPR050273">
    <property type="entry name" value="GppA/Ppx_hydrolase"/>
</dbReference>
<dbReference type="InterPro" id="IPR043129">
    <property type="entry name" value="ATPase_NBD"/>
</dbReference>
<dbReference type="Pfam" id="PF02541">
    <property type="entry name" value="Ppx-GppA"/>
    <property type="match status" value="1"/>
</dbReference>
<dbReference type="PANTHER" id="PTHR30005">
    <property type="entry name" value="EXOPOLYPHOSPHATASE"/>
    <property type="match status" value="1"/>
</dbReference>
<organism evidence="3 4">
    <name type="scientific">Sphingomonas lacunae</name>
    <dbReference type="NCBI Taxonomy" id="2698828"/>
    <lineage>
        <taxon>Bacteria</taxon>
        <taxon>Pseudomonadati</taxon>
        <taxon>Pseudomonadota</taxon>
        <taxon>Alphaproteobacteria</taxon>
        <taxon>Sphingomonadales</taxon>
        <taxon>Sphingomonadaceae</taxon>
        <taxon>Sphingomonas</taxon>
    </lineage>
</organism>
<evidence type="ECO:0000259" key="1">
    <source>
        <dbReference type="Pfam" id="PF02541"/>
    </source>
</evidence>
<keyword evidence="4" id="KW-1185">Reference proteome</keyword>
<feature type="domain" description="Exopolyphosphatase C-terminal" evidence="2">
    <location>
        <begin position="357"/>
        <end position="495"/>
    </location>
</feature>
<name>A0A6M4AUA1_9SPHN</name>